<dbReference type="SUPFAM" id="SSF57850">
    <property type="entry name" value="RING/U-box"/>
    <property type="match status" value="1"/>
</dbReference>
<dbReference type="InterPro" id="IPR001841">
    <property type="entry name" value="Znf_RING"/>
</dbReference>
<dbReference type="SUPFAM" id="SSF49899">
    <property type="entry name" value="Concanavalin A-like lectins/glucanases"/>
    <property type="match status" value="1"/>
</dbReference>
<dbReference type="CDD" id="cd16566">
    <property type="entry name" value="RING-HC_RSPRY1"/>
    <property type="match status" value="1"/>
</dbReference>
<keyword evidence="1" id="KW-0479">Metal-binding</keyword>
<dbReference type="HOGENOM" id="CLU_026400_0_0_1"/>
<dbReference type="GO" id="GO:0008270">
    <property type="term" value="F:zinc ion binding"/>
    <property type="evidence" value="ECO:0007669"/>
    <property type="project" value="UniProtKB-KW"/>
</dbReference>
<evidence type="ECO:0000256" key="3">
    <source>
        <dbReference type="ARBA" id="ARBA00022833"/>
    </source>
</evidence>
<dbReference type="InterPro" id="IPR013320">
    <property type="entry name" value="ConA-like_dom_sf"/>
</dbReference>
<name>H3CTU2_TETNG</name>
<dbReference type="InParanoid" id="H3CTU2"/>
<feature type="chain" id="PRO_5003582625" evidence="6">
    <location>
        <begin position="17"/>
        <end position="591"/>
    </location>
</feature>
<dbReference type="Gene3D" id="2.60.120.920">
    <property type="match status" value="1"/>
</dbReference>
<dbReference type="Pfam" id="PF00622">
    <property type="entry name" value="SPRY"/>
    <property type="match status" value="1"/>
</dbReference>
<sequence length="591" mass="65635">MIVTAWITFCACRSLAKVLLYLSLSNSVPTAWETFASVVSSTGTMGNSCVCREDSDLEDHQHGSSRATRGQARRLDRGTRVVVDAGEARTSRPRDPVRPPRRGRGPHEPRRKKQNVDSLVLDTLAVIRTLVDNDQEPPYSMITLHEMAETDDGWLEVVQSLIRVIPLDDPLGPAVITLLLDECPLPTKDALQKLSDMLCLSSAVARQDALSPAKHRNTTAVLGCLAEKLAGPASIGLLSPGTLDYLLESLSSEAHPTVMLFALIALEKFSQTSENKLTVSESSISSRLAVLELWADPDYLKRQVGFCSQWSLDNLFLKEGRQFTYEKVNLANVNAMLNSNDVSEYLKISPTGLEARCDASSFESVRCTFCVDSGVWYYEVTVITSGVMQIGWATKDSKFLNHEGYGIGDDEYSCAYDGCRQLIWYNARSKPHPHPCWKEGDAIGFLLDLSKKQMIFYLNGHQLPPEKQVFSSATSGFFAAASFMSYQQCEFNFGAKPFRHPPPVKFSTFNDLASLQPSEKIILPRHRRLALLKQVSIRDNCCTLCCDVMADTELRPCGHGGMCMECALQLETCPLCRQDIQTRVRLIAHVS</sequence>
<dbReference type="SMART" id="SM00449">
    <property type="entry name" value="SPRY"/>
    <property type="match status" value="1"/>
</dbReference>
<dbReference type="PANTHER" id="PTHR13363">
    <property type="entry name" value="RING FINGER AND SRY DOMAIN-CONTAINING"/>
    <property type="match status" value="1"/>
</dbReference>
<dbReference type="OMA" id="IAFDGCR"/>
<dbReference type="Gene3D" id="3.30.40.10">
    <property type="entry name" value="Zinc/RING finger domain, C3HC4 (zinc finger)"/>
    <property type="match status" value="1"/>
</dbReference>
<feature type="domain" description="B30.2/SPRY" evidence="8">
    <location>
        <begin position="315"/>
        <end position="498"/>
    </location>
</feature>
<evidence type="ECO:0000256" key="2">
    <source>
        <dbReference type="ARBA" id="ARBA00022771"/>
    </source>
</evidence>
<evidence type="ECO:0000313" key="9">
    <source>
        <dbReference type="Ensembl" id="ENSTNIP00000011676.1"/>
    </source>
</evidence>
<dbReference type="STRING" id="99883.ENSTNIP00000011676"/>
<evidence type="ECO:0000256" key="1">
    <source>
        <dbReference type="ARBA" id="ARBA00022723"/>
    </source>
</evidence>
<dbReference type="PANTHER" id="PTHR13363:SF6">
    <property type="entry name" value="RING FINGER AND SPRY DOMAIN-CONTAINING PROTEIN 1"/>
    <property type="match status" value="1"/>
</dbReference>
<protein>
    <submittedName>
        <fullName evidence="9">Ring finger and SPRY domain containing 1</fullName>
    </submittedName>
</protein>
<reference evidence="10" key="1">
    <citation type="journal article" date="2004" name="Nature">
        <title>Genome duplication in the teleost fish Tetraodon nigroviridis reveals the early vertebrate proto-karyotype.</title>
        <authorList>
            <person name="Jaillon O."/>
            <person name="Aury J.-M."/>
            <person name="Brunet F."/>
            <person name="Petit J.-L."/>
            <person name="Stange-Thomann N."/>
            <person name="Mauceli E."/>
            <person name="Bouneau L."/>
            <person name="Fischer C."/>
            <person name="Ozouf-Costaz C."/>
            <person name="Bernot A."/>
            <person name="Nicaud S."/>
            <person name="Jaffe D."/>
            <person name="Fisher S."/>
            <person name="Lutfalla G."/>
            <person name="Dossat C."/>
            <person name="Segurens B."/>
            <person name="Dasilva C."/>
            <person name="Salanoubat M."/>
            <person name="Levy M."/>
            <person name="Boudet N."/>
            <person name="Castellano S."/>
            <person name="Anthouard V."/>
            <person name="Jubin C."/>
            <person name="Castelli V."/>
            <person name="Katinka M."/>
            <person name="Vacherie B."/>
            <person name="Biemont C."/>
            <person name="Skalli Z."/>
            <person name="Cattolico L."/>
            <person name="Poulain J."/>
            <person name="De Berardinis V."/>
            <person name="Cruaud C."/>
            <person name="Duprat S."/>
            <person name="Brottier P."/>
            <person name="Coutanceau J.-P."/>
            <person name="Gouzy J."/>
            <person name="Parra G."/>
            <person name="Lardier G."/>
            <person name="Chapple C."/>
            <person name="McKernan K.J."/>
            <person name="McEwan P."/>
            <person name="Bosak S."/>
            <person name="Kellis M."/>
            <person name="Volff J.-N."/>
            <person name="Guigo R."/>
            <person name="Zody M.C."/>
            <person name="Mesirov J."/>
            <person name="Lindblad-Toh K."/>
            <person name="Birren B."/>
            <person name="Nusbaum C."/>
            <person name="Kahn D."/>
            <person name="Robinson-Rechavi M."/>
            <person name="Laudet V."/>
            <person name="Schachter V."/>
            <person name="Quetier F."/>
            <person name="Saurin W."/>
            <person name="Scarpelli C."/>
            <person name="Wincker P."/>
            <person name="Lander E.S."/>
            <person name="Weissenbach J."/>
            <person name="Roest Crollius H."/>
        </authorList>
    </citation>
    <scope>NUCLEOTIDE SEQUENCE [LARGE SCALE GENOMIC DNA]</scope>
</reference>
<dbReference type="GO" id="GO:0004842">
    <property type="term" value="F:ubiquitin-protein transferase activity"/>
    <property type="evidence" value="ECO:0007669"/>
    <property type="project" value="InterPro"/>
</dbReference>
<evidence type="ECO:0000256" key="6">
    <source>
        <dbReference type="SAM" id="SignalP"/>
    </source>
</evidence>
<dbReference type="InterPro" id="IPR045129">
    <property type="entry name" value="RNF123/RKP/RSPRY1"/>
</dbReference>
<reference evidence="9" key="2">
    <citation type="submission" date="2025-08" db="UniProtKB">
        <authorList>
            <consortium name="Ensembl"/>
        </authorList>
    </citation>
    <scope>IDENTIFICATION</scope>
</reference>
<dbReference type="GeneTree" id="ENSGT00940000157894"/>
<keyword evidence="2 4" id="KW-0863">Zinc-finger</keyword>
<feature type="region of interest" description="Disordered" evidence="5">
    <location>
        <begin position="55"/>
        <end position="115"/>
    </location>
</feature>
<accession>H3CTU2</accession>
<dbReference type="InterPro" id="IPR001870">
    <property type="entry name" value="B30.2/SPRY"/>
</dbReference>
<dbReference type="GO" id="GO:0005737">
    <property type="term" value="C:cytoplasm"/>
    <property type="evidence" value="ECO:0007669"/>
    <property type="project" value="TreeGrafter"/>
</dbReference>
<dbReference type="InterPro" id="IPR003877">
    <property type="entry name" value="SPRY_dom"/>
</dbReference>
<feature type="compositionally biased region" description="Basic residues" evidence="5">
    <location>
        <begin position="99"/>
        <end position="113"/>
    </location>
</feature>
<feature type="signal peptide" evidence="6">
    <location>
        <begin position="1"/>
        <end position="16"/>
    </location>
</feature>
<evidence type="ECO:0000313" key="10">
    <source>
        <dbReference type="Proteomes" id="UP000007303"/>
    </source>
</evidence>
<evidence type="ECO:0000259" key="7">
    <source>
        <dbReference type="PROSITE" id="PS50089"/>
    </source>
</evidence>
<evidence type="ECO:0000256" key="4">
    <source>
        <dbReference type="PROSITE-ProRule" id="PRU00175"/>
    </source>
</evidence>
<dbReference type="Pfam" id="PF13920">
    <property type="entry name" value="zf-C3HC4_3"/>
    <property type="match status" value="1"/>
</dbReference>
<dbReference type="CDD" id="cd12883">
    <property type="entry name" value="SPRY_RING"/>
    <property type="match status" value="1"/>
</dbReference>
<dbReference type="InterPro" id="IPR043136">
    <property type="entry name" value="B30.2/SPRY_sf"/>
</dbReference>
<dbReference type="PROSITE" id="PS50089">
    <property type="entry name" value="ZF_RING_2"/>
    <property type="match status" value="1"/>
</dbReference>
<dbReference type="InterPro" id="IPR013083">
    <property type="entry name" value="Znf_RING/FYVE/PHD"/>
</dbReference>
<keyword evidence="10" id="KW-1185">Reference proteome</keyword>
<proteinExistence type="predicted"/>
<feature type="domain" description="RING-type" evidence="7">
    <location>
        <begin position="542"/>
        <end position="577"/>
    </location>
</feature>
<organism evidence="9 10">
    <name type="scientific">Tetraodon nigroviridis</name>
    <name type="common">Spotted green pufferfish</name>
    <name type="synonym">Chelonodon nigroviridis</name>
    <dbReference type="NCBI Taxonomy" id="99883"/>
    <lineage>
        <taxon>Eukaryota</taxon>
        <taxon>Metazoa</taxon>
        <taxon>Chordata</taxon>
        <taxon>Craniata</taxon>
        <taxon>Vertebrata</taxon>
        <taxon>Euteleostomi</taxon>
        <taxon>Actinopterygii</taxon>
        <taxon>Neopterygii</taxon>
        <taxon>Teleostei</taxon>
        <taxon>Neoteleostei</taxon>
        <taxon>Acanthomorphata</taxon>
        <taxon>Eupercaria</taxon>
        <taxon>Tetraodontiformes</taxon>
        <taxon>Tetradontoidea</taxon>
        <taxon>Tetraodontidae</taxon>
        <taxon>Tetraodon</taxon>
    </lineage>
</organism>
<feature type="compositionally biased region" description="Basic and acidic residues" evidence="5">
    <location>
        <begin position="86"/>
        <end position="98"/>
    </location>
</feature>
<dbReference type="GO" id="GO:0051603">
    <property type="term" value="P:proteolysis involved in protein catabolic process"/>
    <property type="evidence" value="ECO:0007669"/>
    <property type="project" value="TreeGrafter"/>
</dbReference>
<dbReference type="Ensembl" id="ENSTNIT00000011864.1">
    <property type="protein sequence ID" value="ENSTNIP00000011676.1"/>
    <property type="gene ID" value="ENSTNIG00000008825.1"/>
</dbReference>
<evidence type="ECO:0000256" key="5">
    <source>
        <dbReference type="SAM" id="MobiDB-lite"/>
    </source>
</evidence>
<dbReference type="Proteomes" id="UP000007303">
    <property type="component" value="Unassembled WGS sequence"/>
</dbReference>
<evidence type="ECO:0000259" key="8">
    <source>
        <dbReference type="PROSITE" id="PS50188"/>
    </source>
</evidence>
<reference evidence="9" key="3">
    <citation type="submission" date="2025-09" db="UniProtKB">
        <authorList>
            <consortium name="Ensembl"/>
        </authorList>
    </citation>
    <scope>IDENTIFICATION</scope>
</reference>
<dbReference type="InterPro" id="IPR035774">
    <property type="entry name" value="SPRY_RSPRY1"/>
</dbReference>
<dbReference type="AlphaFoldDB" id="H3CTU2"/>
<dbReference type="PROSITE" id="PS50188">
    <property type="entry name" value="B302_SPRY"/>
    <property type="match status" value="1"/>
</dbReference>
<keyword evidence="6" id="KW-0732">Signal</keyword>
<keyword evidence="3" id="KW-0862">Zinc</keyword>